<comment type="function">
    <text evidence="4">May play the central regulatory role in sporulation. It may be an element of the effector pathway responsible for the activation of sporulation genes in response to nutritional stress. Spo0A may act in concert with spo0H (a sigma factor) to control the expression of some genes that are critical to the sporulation process.</text>
</comment>
<dbReference type="Pfam" id="PF13614">
    <property type="entry name" value="AAA_31"/>
    <property type="match status" value="1"/>
</dbReference>
<dbReference type="SUPFAM" id="SSF52172">
    <property type="entry name" value="CheY-like"/>
    <property type="match status" value="1"/>
</dbReference>
<evidence type="ECO:0000313" key="7">
    <source>
        <dbReference type="EMBL" id="WRO21712.1"/>
    </source>
</evidence>
<organism evidence="7 8">
    <name type="scientific">Metallumcola ferriviriculae</name>
    <dbReference type="NCBI Taxonomy" id="3039180"/>
    <lineage>
        <taxon>Bacteria</taxon>
        <taxon>Bacillati</taxon>
        <taxon>Bacillota</taxon>
        <taxon>Clostridia</taxon>
        <taxon>Neomoorellales</taxon>
        <taxon>Desulfitibacteraceae</taxon>
        <taxon>Metallumcola</taxon>
    </lineage>
</organism>
<dbReference type="InterPro" id="IPR011006">
    <property type="entry name" value="CheY-like_superfamily"/>
</dbReference>
<dbReference type="PANTHER" id="PTHR43384:SF6">
    <property type="entry name" value="SEPTUM SITE-DETERMINING PROTEIN MIND HOMOLOG, CHLOROPLASTIC"/>
    <property type="match status" value="1"/>
</dbReference>
<dbReference type="GO" id="GO:0005524">
    <property type="term" value="F:ATP binding"/>
    <property type="evidence" value="ECO:0007669"/>
    <property type="project" value="UniProtKB-KW"/>
</dbReference>
<keyword evidence="3" id="KW-0067">ATP-binding</keyword>
<dbReference type="GO" id="GO:0009898">
    <property type="term" value="C:cytoplasmic side of plasma membrane"/>
    <property type="evidence" value="ECO:0007669"/>
    <property type="project" value="TreeGrafter"/>
</dbReference>
<evidence type="ECO:0000259" key="6">
    <source>
        <dbReference type="PROSITE" id="PS50110"/>
    </source>
</evidence>
<dbReference type="GO" id="GO:0005829">
    <property type="term" value="C:cytosol"/>
    <property type="evidence" value="ECO:0007669"/>
    <property type="project" value="TreeGrafter"/>
</dbReference>
<dbReference type="InterPro" id="IPR001789">
    <property type="entry name" value="Sig_transdc_resp-reg_receiver"/>
</dbReference>
<comment type="caution">
    <text evidence="5">Lacks conserved residue(s) required for the propagation of feature annotation.</text>
</comment>
<dbReference type="SUPFAM" id="SSF52540">
    <property type="entry name" value="P-loop containing nucleoside triphosphate hydrolases"/>
    <property type="match status" value="1"/>
</dbReference>
<evidence type="ECO:0000256" key="4">
    <source>
        <dbReference type="ARBA" id="ARBA00024867"/>
    </source>
</evidence>
<protein>
    <recommendedName>
        <fullName evidence="1">Stage 0 sporulation protein A homolog</fullName>
    </recommendedName>
</protein>
<dbReference type="RefSeq" id="WP_366924543.1">
    <property type="nucleotide sequence ID" value="NZ_CP121694.1"/>
</dbReference>
<dbReference type="Gene3D" id="3.40.50.2300">
    <property type="match status" value="1"/>
</dbReference>
<evidence type="ECO:0000256" key="3">
    <source>
        <dbReference type="ARBA" id="ARBA00022840"/>
    </source>
</evidence>
<dbReference type="AlphaFoldDB" id="A0AAU0UNF8"/>
<evidence type="ECO:0000256" key="5">
    <source>
        <dbReference type="PROSITE-ProRule" id="PRU00169"/>
    </source>
</evidence>
<keyword evidence="8" id="KW-1185">Reference proteome</keyword>
<dbReference type="GO" id="GO:0016887">
    <property type="term" value="F:ATP hydrolysis activity"/>
    <property type="evidence" value="ECO:0007669"/>
    <property type="project" value="TreeGrafter"/>
</dbReference>
<dbReference type="Pfam" id="PF00072">
    <property type="entry name" value="Response_reg"/>
    <property type="match status" value="1"/>
</dbReference>
<dbReference type="KEGG" id="dbc:MFMK1_001524"/>
<dbReference type="InterPro" id="IPR027417">
    <property type="entry name" value="P-loop_NTPase"/>
</dbReference>
<dbReference type="GO" id="GO:0051782">
    <property type="term" value="P:negative regulation of cell division"/>
    <property type="evidence" value="ECO:0007669"/>
    <property type="project" value="TreeGrafter"/>
</dbReference>
<gene>
    <name evidence="7" type="ORF">MFMK1_001524</name>
</gene>
<keyword evidence="2" id="KW-0547">Nucleotide-binding</keyword>
<feature type="domain" description="Response regulatory" evidence="6">
    <location>
        <begin position="3"/>
        <end position="119"/>
    </location>
</feature>
<evidence type="ECO:0000256" key="1">
    <source>
        <dbReference type="ARBA" id="ARBA00018672"/>
    </source>
</evidence>
<proteinExistence type="predicted"/>
<reference evidence="7 8" key="1">
    <citation type="submission" date="2023-04" db="EMBL/GenBank/DDBJ databases">
        <authorList>
            <person name="Hsu D."/>
        </authorList>
    </citation>
    <scope>NUCLEOTIDE SEQUENCE [LARGE SCALE GENOMIC DNA]</scope>
    <source>
        <strain evidence="7 8">MK1</strain>
    </source>
</reference>
<evidence type="ECO:0000256" key="2">
    <source>
        <dbReference type="ARBA" id="ARBA00022741"/>
    </source>
</evidence>
<dbReference type="InterPro" id="IPR025669">
    <property type="entry name" value="AAA_dom"/>
</dbReference>
<dbReference type="PANTHER" id="PTHR43384">
    <property type="entry name" value="SEPTUM SITE-DETERMINING PROTEIN MIND HOMOLOG, CHLOROPLASTIC-RELATED"/>
    <property type="match status" value="1"/>
</dbReference>
<dbReference type="GO" id="GO:0000160">
    <property type="term" value="P:phosphorelay signal transduction system"/>
    <property type="evidence" value="ECO:0007669"/>
    <property type="project" value="InterPro"/>
</dbReference>
<dbReference type="Gene3D" id="3.40.50.300">
    <property type="entry name" value="P-loop containing nucleotide triphosphate hydrolases"/>
    <property type="match status" value="1"/>
</dbReference>
<evidence type="ECO:0000313" key="8">
    <source>
        <dbReference type="Proteomes" id="UP001329915"/>
    </source>
</evidence>
<dbReference type="Proteomes" id="UP001329915">
    <property type="component" value="Chromosome"/>
</dbReference>
<name>A0AAU0UNF8_9FIRM</name>
<dbReference type="SMART" id="SM00448">
    <property type="entry name" value="REC"/>
    <property type="match status" value="1"/>
</dbReference>
<dbReference type="EMBL" id="CP121694">
    <property type="protein sequence ID" value="WRO21712.1"/>
    <property type="molecule type" value="Genomic_DNA"/>
</dbReference>
<sequence length="395" mass="43749">MKKISILILDQKKQPELEEILNKRQDFQLLKSTTNMDLGFTLAERYQPTVILLNVDLPGNEGMILAEVFTNEFPASSLILTTQEDSEQALRHALNIGAQDVLTLPTSEEKLCTTIQRTVQRDAKRRELFTEQGKEQPQFKTILVFGLKGGVGKTTLATNLALAIKRITGKRVALLDLDLAAGNVALMTGISWSRTLKDLVDEISDVDAELIDTYCADHPLGVKIIQSPADPEVASLIKSDHIDKILKVVRNSFNYVIIDAPSAFSDTILPALEQAKDIMLVTTLDVAAIQNLKKCLDMLDSLNYGRKAKVIVNKVGYSGGIKLQDLKDVIGFEPICTVSNCEKQAINAINRGEPLTLSYQNSKAAKEIEQLALKITKDDRPTAIKKRKLLRRGVR</sequence>
<dbReference type="PROSITE" id="PS50110">
    <property type="entry name" value="RESPONSE_REGULATORY"/>
    <property type="match status" value="1"/>
</dbReference>
<accession>A0AAU0UNF8</accession>
<dbReference type="InterPro" id="IPR050625">
    <property type="entry name" value="ParA/MinD_ATPase"/>
</dbReference>